<evidence type="ECO:0000313" key="2">
    <source>
        <dbReference type="EMBL" id="MFC5630078.1"/>
    </source>
</evidence>
<keyword evidence="1" id="KW-0472">Membrane</keyword>
<accession>A0ABW0UAA1</accession>
<dbReference type="RefSeq" id="WP_156805845.1">
    <property type="nucleotide sequence ID" value="NZ_JBHSOJ010000001.1"/>
</dbReference>
<evidence type="ECO:0000313" key="3">
    <source>
        <dbReference type="Proteomes" id="UP001596110"/>
    </source>
</evidence>
<reference evidence="3" key="1">
    <citation type="journal article" date="2019" name="Int. J. Syst. Evol. Microbiol.">
        <title>The Global Catalogue of Microorganisms (GCM) 10K type strain sequencing project: providing services to taxonomists for standard genome sequencing and annotation.</title>
        <authorList>
            <consortium name="The Broad Institute Genomics Platform"/>
            <consortium name="The Broad Institute Genome Sequencing Center for Infectious Disease"/>
            <person name="Wu L."/>
            <person name="Ma J."/>
        </authorList>
    </citation>
    <scope>NUCLEOTIDE SEQUENCE [LARGE SCALE GENOMIC DNA]</scope>
    <source>
        <strain evidence="3">DT43</strain>
    </source>
</reference>
<name>A0ABW0UAA1_9STRE</name>
<comment type="caution">
    <text evidence="2">The sequence shown here is derived from an EMBL/GenBank/DDBJ whole genome shotgun (WGS) entry which is preliminary data.</text>
</comment>
<evidence type="ECO:0000256" key="1">
    <source>
        <dbReference type="SAM" id="Phobius"/>
    </source>
</evidence>
<dbReference type="Proteomes" id="UP001596110">
    <property type="component" value="Unassembled WGS sequence"/>
</dbReference>
<keyword evidence="1" id="KW-1133">Transmembrane helix</keyword>
<dbReference type="EMBL" id="JBHSOJ010000001">
    <property type="protein sequence ID" value="MFC5630078.1"/>
    <property type="molecule type" value="Genomic_DNA"/>
</dbReference>
<sequence>MNKIKITLIFTSLAWTFVNLYQALQSPTVINLTSFVGIVPIIAALYSEIDWIYIFWNKCRAWIFLKTVSFTPKSSKLLKQTITLNQLEKQIRSVLKGNDYSINEATFSKTHEDIYIDIESTRGIRNKLSISLHPESNGQRLIFKADYQLAYRDVKKQWDSFLLLRDNLFSIYSMEESGKERFDVTIKTDKHRKYNPFYRLTVRHLGKKEVKKFDLQFKDNDLSVKTTLNKIYGTSNNRQDIEKLIKEYIPLSRL</sequence>
<evidence type="ECO:0008006" key="4">
    <source>
        <dbReference type="Google" id="ProtNLM"/>
    </source>
</evidence>
<keyword evidence="1" id="KW-0812">Transmembrane</keyword>
<gene>
    <name evidence="2" type="ORF">ACFPQ3_00280</name>
</gene>
<protein>
    <recommendedName>
        <fullName evidence="4">SMODS-associating 2TM beta-strand rich effector domain-containing protein</fullName>
    </recommendedName>
</protein>
<feature type="transmembrane region" description="Helical" evidence="1">
    <location>
        <begin position="35"/>
        <end position="56"/>
    </location>
</feature>
<keyword evidence="3" id="KW-1185">Reference proteome</keyword>
<organism evidence="2 3">
    <name type="scientific">Streptococcus caledonicus</name>
    <dbReference type="NCBI Taxonomy" id="2614158"/>
    <lineage>
        <taxon>Bacteria</taxon>
        <taxon>Bacillati</taxon>
        <taxon>Bacillota</taxon>
        <taxon>Bacilli</taxon>
        <taxon>Lactobacillales</taxon>
        <taxon>Streptococcaceae</taxon>
        <taxon>Streptococcus</taxon>
    </lineage>
</organism>
<proteinExistence type="predicted"/>